<reference evidence="2" key="1">
    <citation type="journal article" date="2021" name="Proc. Natl. Acad. Sci. U.S.A.">
        <title>A Catalog of Tens of Thousands of Viruses from Human Metagenomes Reveals Hidden Associations with Chronic Diseases.</title>
        <authorList>
            <person name="Tisza M.J."/>
            <person name="Buck C.B."/>
        </authorList>
    </citation>
    <scope>NUCLEOTIDE SEQUENCE</scope>
    <source>
        <strain evidence="2">CtoiW10</strain>
    </source>
</reference>
<name>A0A8S5LPX7_9CAUD</name>
<evidence type="ECO:0000256" key="1">
    <source>
        <dbReference type="SAM" id="MobiDB-lite"/>
    </source>
</evidence>
<proteinExistence type="predicted"/>
<feature type="region of interest" description="Disordered" evidence="1">
    <location>
        <begin position="1"/>
        <end position="23"/>
    </location>
</feature>
<feature type="region of interest" description="Disordered" evidence="1">
    <location>
        <begin position="63"/>
        <end position="85"/>
    </location>
</feature>
<accession>A0A8S5LPX7</accession>
<dbReference type="EMBL" id="BK015888">
    <property type="protein sequence ID" value="DAD71891.1"/>
    <property type="molecule type" value="Genomic_DNA"/>
</dbReference>
<protein>
    <submittedName>
        <fullName evidence="2">Uncharacterized protein</fullName>
    </submittedName>
</protein>
<evidence type="ECO:0000313" key="2">
    <source>
        <dbReference type="EMBL" id="DAD71891.1"/>
    </source>
</evidence>
<sequence>MCMTARKDGPPHHPPWRKQGGITQTSNRYFCPFHREPGTSPAVCTMPAHIRGGYSINRSGNETSISGSGVGGLIQPLSGRYSRRI</sequence>
<organism evidence="2">
    <name type="scientific">Siphoviridae sp. ctoiW10</name>
    <dbReference type="NCBI Taxonomy" id="2827592"/>
    <lineage>
        <taxon>Viruses</taxon>
        <taxon>Duplodnaviria</taxon>
        <taxon>Heunggongvirae</taxon>
        <taxon>Uroviricota</taxon>
        <taxon>Caudoviricetes</taxon>
    </lineage>
</organism>
<feature type="compositionally biased region" description="Basic and acidic residues" evidence="1">
    <location>
        <begin position="1"/>
        <end position="11"/>
    </location>
</feature>